<dbReference type="Pfam" id="PF01126">
    <property type="entry name" value="Heme_oxygenase"/>
    <property type="match status" value="1"/>
</dbReference>
<reference evidence="4" key="1">
    <citation type="submission" date="2018-05" db="EMBL/GenBank/DDBJ databases">
        <authorList>
            <person name="Lanie J.A."/>
            <person name="Ng W.-L."/>
            <person name="Kazmierczak K.M."/>
            <person name="Andrzejewski T.M."/>
            <person name="Davidsen T.M."/>
            <person name="Wayne K.J."/>
            <person name="Tettelin H."/>
            <person name="Glass J.I."/>
            <person name="Rusch D."/>
            <person name="Podicherti R."/>
            <person name="Tsui H.-C.T."/>
            <person name="Winkler M.E."/>
        </authorList>
    </citation>
    <scope>NUCLEOTIDE SEQUENCE</scope>
</reference>
<dbReference type="InterPro" id="IPR016053">
    <property type="entry name" value="Haem_Oase-like"/>
</dbReference>
<dbReference type="SUPFAM" id="SSF48613">
    <property type="entry name" value="Heme oxygenase-like"/>
    <property type="match status" value="1"/>
</dbReference>
<evidence type="ECO:0008006" key="5">
    <source>
        <dbReference type="Google" id="ProtNLM"/>
    </source>
</evidence>
<evidence type="ECO:0000256" key="3">
    <source>
        <dbReference type="ARBA" id="ARBA00023004"/>
    </source>
</evidence>
<evidence type="ECO:0000256" key="1">
    <source>
        <dbReference type="ARBA" id="ARBA00022617"/>
    </source>
</evidence>
<dbReference type="Gene3D" id="1.20.910.10">
    <property type="entry name" value="Heme oxygenase-like"/>
    <property type="match status" value="1"/>
</dbReference>
<gene>
    <name evidence="4" type="ORF">METZ01_LOCUS413291</name>
</gene>
<keyword evidence="3" id="KW-0408">Iron</keyword>
<dbReference type="GO" id="GO:0006788">
    <property type="term" value="P:heme oxidation"/>
    <property type="evidence" value="ECO:0007669"/>
    <property type="project" value="InterPro"/>
</dbReference>
<dbReference type="GO" id="GO:0046872">
    <property type="term" value="F:metal ion binding"/>
    <property type="evidence" value="ECO:0007669"/>
    <property type="project" value="UniProtKB-KW"/>
</dbReference>
<dbReference type="PANTHER" id="PTHR10720">
    <property type="entry name" value="HEME OXYGENASE"/>
    <property type="match status" value="1"/>
</dbReference>
<accession>A0A382WNH2</accession>
<organism evidence="4">
    <name type="scientific">marine metagenome</name>
    <dbReference type="NCBI Taxonomy" id="408172"/>
    <lineage>
        <taxon>unclassified sequences</taxon>
        <taxon>metagenomes</taxon>
        <taxon>ecological metagenomes</taxon>
    </lineage>
</organism>
<sequence>MSLKELTMKQHHNAERQKFAGVLMSGKISEDTYLKYLMNQHHCYSALENHTEFKLPDKRLKRSKKIQKDIDELLDILQGEFQDYQLTDILTDSTLDYGKYVKDNLKSKEDFMAHVYVRYLGDLRGGQMISKKVPGSGKYYEFESPNELATSIYSQLNDDMAEEAKKVFDYATRLFIEMSKNYV</sequence>
<name>A0A382WNH2_9ZZZZ</name>
<protein>
    <recommendedName>
        <fullName evidence="5">Heme oxygenase</fullName>
    </recommendedName>
</protein>
<dbReference type="PANTHER" id="PTHR10720:SF0">
    <property type="entry name" value="HEME OXYGENASE"/>
    <property type="match status" value="1"/>
</dbReference>
<dbReference type="InterPro" id="IPR002051">
    <property type="entry name" value="Haem_Oase"/>
</dbReference>
<dbReference type="GO" id="GO:0004392">
    <property type="term" value="F:heme oxygenase (decyclizing) activity"/>
    <property type="evidence" value="ECO:0007669"/>
    <property type="project" value="InterPro"/>
</dbReference>
<keyword evidence="1" id="KW-0349">Heme</keyword>
<dbReference type="AlphaFoldDB" id="A0A382WNH2"/>
<dbReference type="PRINTS" id="PR00088">
    <property type="entry name" value="HAEMOXYGNASE"/>
</dbReference>
<dbReference type="InterPro" id="IPR016084">
    <property type="entry name" value="Haem_Oase-like_multi-hlx"/>
</dbReference>
<proteinExistence type="predicted"/>
<dbReference type="CDD" id="cd19165">
    <property type="entry name" value="HemeO"/>
    <property type="match status" value="1"/>
</dbReference>
<evidence type="ECO:0000256" key="2">
    <source>
        <dbReference type="ARBA" id="ARBA00022723"/>
    </source>
</evidence>
<evidence type="ECO:0000313" key="4">
    <source>
        <dbReference type="EMBL" id="SVD60437.1"/>
    </source>
</evidence>
<dbReference type="EMBL" id="UINC01161322">
    <property type="protein sequence ID" value="SVD60437.1"/>
    <property type="molecule type" value="Genomic_DNA"/>
</dbReference>
<keyword evidence="2" id="KW-0479">Metal-binding</keyword>